<sequence>MIPLERGQAPEANSRLLIEAQTGRRLRLLFWCLAIALGALEVWAHRNEVNPDSISYIERAEAAAQGDGPALVGGYWSPLYPLLLSVGIRLFHPTIYWEFTFVHMVNLVLYLGDLFCFEIFLKELLAARRTESGLDKGLWPVPEKIVWIWGYLLFLWNSQFWLSPAMVNPDIIVAGLVYLATALLLRIYQGKGTWLLFAGLGVALGVAYLAKTAMFPISFAFLACGFLLLGRTEGSYPHALARSVLATAVFLSVASPLILALSKEKHRVTLGDSGAIAYAELVNGARMWTHWQGEPPGTGSPAHATRKVLGHPPIYEFAEPIAGSYPPWYDPSYWYEGIRPHFSCKGQLWVLFRSANSYLKLFSRSGALYVVFLAVIVLVGKAGKWDWGGSRMSLVWLPSLAALTMYALVLVEQRYVSPFAVMLIEWVLTSTRFSASKAETLRKRTAPVVVLALVVAMAWPVTRDLRDTLANRPYEPWEVAVGLHKMGIPPGARVGSIGTGLSAYWAHLAGVQIIAEVSERDQTSFSSADPARKEEALRKFSELGARVVVMKNSSAAQSIEGWQKVAGTDYYVWRPAGH</sequence>
<feature type="transmembrane region" description="Helical" evidence="8">
    <location>
        <begin position="445"/>
        <end position="462"/>
    </location>
</feature>
<evidence type="ECO:0000256" key="5">
    <source>
        <dbReference type="ARBA" id="ARBA00022692"/>
    </source>
</evidence>
<evidence type="ECO:0008006" key="11">
    <source>
        <dbReference type="Google" id="ProtNLM"/>
    </source>
</evidence>
<organism evidence="9 10">
    <name type="scientific">Candidatus Acidiferrum panamense</name>
    <dbReference type="NCBI Taxonomy" id="2741543"/>
    <lineage>
        <taxon>Bacteria</taxon>
        <taxon>Pseudomonadati</taxon>
        <taxon>Acidobacteriota</taxon>
        <taxon>Terriglobia</taxon>
        <taxon>Candidatus Acidiferrales</taxon>
        <taxon>Candidatus Acidiferrum</taxon>
    </lineage>
</organism>
<dbReference type="InterPro" id="IPR050297">
    <property type="entry name" value="LipidA_mod_glycosyltrf_83"/>
</dbReference>
<evidence type="ECO:0000256" key="6">
    <source>
        <dbReference type="ARBA" id="ARBA00022989"/>
    </source>
</evidence>
<evidence type="ECO:0000256" key="3">
    <source>
        <dbReference type="ARBA" id="ARBA00022676"/>
    </source>
</evidence>
<accession>A0A7V8SZ01</accession>
<keyword evidence="3" id="KW-0328">Glycosyltransferase</keyword>
<feature type="transmembrane region" description="Helical" evidence="8">
    <location>
        <begin position="361"/>
        <end position="380"/>
    </location>
</feature>
<feature type="transmembrane region" description="Helical" evidence="8">
    <location>
        <begin position="145"/>
        <end position="162"/>
    </location>
</feature>
<dbReference type="Proteomes" id="UP000567293">
    <property type="component" value="Unassembled WGS sequence"/>
</dbReference>
<protein>
    <recommendedName>
        <fullName evidence="11">Glycosyltransferase RgtA/B/C/D-like domain-containing protein</fullName>
    </recommendedName>
</protein>
<gene>
    <name evidence="9" type="ORF">HRJ53_21570</name>
</gene>
<reference evidence="9" key="1">
    <citation type="submission" date="2020-06" db="EMBL/GenBank/DDBJ databases">
        <title>Legume-microbial interactions unlock mineral nutrients during tropical forest succession.</title>
        <authorList>
            <person name="Epihov D.Z."/>
        </authorList>
    </citation>
    <scope>NUCLEOTIDE SEQUENCE [LARGE SCALE GENOMIC DNA]</scope>
    <source>
        <strain evidence="9">Pan2503</strain>
    </source>
</reference>
<evidence type="ECO:0000256" key="8">
    <source>
        <dbReference type="SAM" id="Phobius"/>
    </source>
</evidence>
<dbReference type="PANTHER" id="PTHR33908:SF11">
    <property type="entry name" value="MEMBRANE PROTEIN"/>
    <property type="match status" value="1"/>
</dbReference>
<feature type="transmembrane region" description="Helical" evidence="8">
    <location>
        <begin position="104"/>
        <end position="125"/>
    </location>
</feature>
<dbReference type="PANTHER" id="PTHR33908">
    <property type="entry name" value="MANNOSYLTRANSFERASE YKCB-RELATED"/>
    <property type="match status" value="1"/>
</dbReference>
<keyword evidence="10" id="KW-1185">Reference proteome</keyword>
<dbReference type="AlphaFoldDB" id="A0A7V8SZ01"/>
<dbReference type="GO" id="GO:0016763">
    <property type="term" value="F:pentosyltransferase activity"/>
    <property type="evidence" value="ECO:0007669"/>
    <property type="project" value="TreeGrafter"/>
</dbReference>
<keyword evidence="4" id="KW-0808">Transferase</keyword>
<proteinExistence type="predicted"/>
<dbReference type="GO" id="GO:0005886">
    <property type="term" value="C:plasma membrane"/>
    <property type="evidence" value="ECO:0007669"/>
    <property type="project" value="UniProtKB-SubCell"/>
</dbReference>
<keyword evidence="2" id="KW-1003">Cell membrane</keyword>
<feature type="transmembrane region" description="Helical" evidence="8">
    <location>
        <begin position="392"/>
        <end position="409"/>
    </location>
</feature>
<evidence type="ECO:0000256" key="4">
    <source>
        <dbReference type="ARBA" id="ARBA00022679"/>
    </source>
</evidence>
<comment type="subcellular location">
    <subcellularLocation>
        <location evidence="1">Cell membrane</location>
        <topology evidence="1">Multi-pass membrane protein</topology>
    </subcellularLocation>
</comment>
<feature type="transmembrane region" description="Helical" evidence="8">
    <location>
        <begin position="194"/>
        <end position="227"/>
    </location>
</feature>
<dbReference type="GO" id="GO:0009103">
    <property type="term" value="P:lipopolysaccharide biosynthetic process"/>
    <property type="evidence" value="ECO:0007669"/>
    <property type="project" value="UniProtKB-ARBA"/>
</dbReference>
<name>A0A7V8SZ01_9BACT</name>
<keyword evidence="6 8" id="KW-1133">Transmembrane helix</keyword>
<evidence type="ECO:0000313" key="9">
    <source>
        <dbReference type="EMBL" id="MBA0087583.1"/>
    </source>
</evidence>
<evidence type="ECO:0000256" key="7">
    <source>
        <dbReference type="ARBA" id="ARBA00023136"/>
    </source>
</evidence>
<evidence type="ECO:0000256" key="2">
    <source>
        <dbReference type="ARBA" id="ARBA00022475"/>
    </source>
</evidence>
<feature type="transmembrane region" description="Helical" evidence="8">
    <location>
        <begin position="239"/>
        <end position="261"/>
    </location>
</feature>
<evidence type="ECO:0000313" key="10">
    <source>
        <dbReference type="Proteomes" id="UP000567293"/>
    </source>
</evidence>
<comment type="caution">
    <text evidence="9">The sequence shown here is derived from an EMBL/GenBank/DDBJ whole genome shotgun (WGS) entry which is preliminary data.</text>
</comment>
<feature type="transmembrane region" description="Helical" evidence="8">
    <location>
        <begin position="171"/>
        <end position="188"/>
    </location>
</feature>
<keyword evidence="5 8" id="KW-0812">Transmembrane</keyword>
<dbReference type="EMBL" id="JACDQQ010002077">
    <property type="protein sequence ID" value="MBA0087583.1"/>
    <property type="molecule type" value="Genomic_DNA"/>
</dbReference>
<keyword evidence="7 8" id="KW-0472">Membrane</keyword>
<evidence type="ECO:0000256" key="1">
    <source>
        <dbReference type="ARBA" id="ARBA00004651"/>
    </source>
</evidence>
<feature type="transmembrane region" description="Helical" evidence="8">
    <location>
        <begin position="28"/>
        <end position="45"/>
    </location>
</feature>